<dbReference type="OrthoDB" id="1098070at2"/>
<keyword evidence="2" id="KW-1185">Reference proteome</keyword>
<evidence type="ECO:0000313" key="1">
    <source>
        <dbReference type="EMBL" id="RKD91048.1"/>
    </source>
</evidence>
<gene>
    <name evidence="1" type="ORF">BC643_1397</name>
</gene>
<comment type="caution">
    <text evidence="1">The sequence shown here is derived from an EMBL/GenBank/DDBJ whole genome shotgun (WGS) entry which is preliminary data.</text>
</comment>
<organism evidence="1 2">
    <name type="scientific">Mangrovibacterium diazotrophicum</name>
    <dbReference type="NCBI Taxonomy" id="1261403"/>
    <lineage>
        <taxon>Bacteria</taxon>
        <taxon>Pseudomonadati</taxon>
        <taxon>Bacteroidota</taxon>
        <taxon>Bacteroidia</taxon>
        <taxon>Marinilabiliales</taxon>
        <taxon>Prolixibacteraceae</taxon>
        <taxon>Mangrovibacterium</taxon>
    </lineage>
</organism>
<dbReference type="EMBL" id="RAPN01000001">
    <property type="protein sequence ID" value="RKD91048.1"/>
    <property type="molecule type" value="Genomic_DNA"/>
</dbReference>
<dbReference type="Gene3D" id="3.30.2310.20">
    <property type="entry name" value="RelE-like"/>
    <property type="match status" value="1"/>
</dbReference>
<evidence type="ECO:0000313" key="2">
    <source>
        <dbReference type="Proteomes" id="UP000283387"/>
    </source>
</evidence>
<sequence>MAYKLRWSAESIRNLEEVINDIQQKWSDKEVRGFKQKLGRQLNLIIRFPTLFPVSLSNPNLRKAVLSKQTTVFYQITNNTIYLVHIHLNRKNQIE</sequence>
<reference evidence="1 2" key="1">
    <citation type="submission" date="2018-09" db="EMBL/GenBank/DDBJ databases">
        <title>Genomic Encyclopedia of Archaeal and Bacterial Type Strains, Phase II (KMG-II): from individual species to whole genera.</title>
        <authorList>
            <person name="Goeker M."/>
        </authorList>
    </citation>
    <scope>NUCLEOTIDE SEQUENCE [LARGE SCALE GENOMIC DNA]</scope>
    <source>
        <strain evidence="1 2">DSM 27148</strain>
    </source>
</reference>
<dbReference type="RefSeq" id="WP_120272387.1">
    <property type="nucleotide sequence ID" value="NZ_RAPN01000001.1"/>
</dbReference>
<accession>A0A419W6F6</accession>
<dbReference type="InterPro" id="IPR035093">
    <property type="entry name" value="RelE/ParE_toxin_dom_sf"/>
</dbReference>
<protein>
    <submittedName>
        <fullName evidence="1">Plasmid stabilization system protein ParE</fullName>
    </submittedName>
</protein>
<dbReference type="Proteomes" id="UP000283387">
    <property type="component" value="Unassembled WGS sequence"/>
</dbReference>
<proteinExistence type="predicted"/>
<dbReference type="AlphaFoldDB" id="A0A419W6F6"/>
<name>A0A419W6F6_9BACT</name>